<name>A0AAE0M1C6_9PEZI</name>
<dbReference type="Proteomes" id="UP001283341">
    <property type="component" value="Unassembled WGS sequence"/>
</dbReference>
<evidence type="ECO:0000313" key="3">
    <source>
        <dbReference type="Proteomes" id="UP001283341"/>
    </source>
</evidence>
<accession>A0AAE0M1C6</accession>
<organism evidence="2 3">
    <name type="scientific">Apodospora peruviana</name>
    <dbReference type="NCBI Taxonomy" id="516989"/>
    <lineage>
        <taxon>Eukaryota</taxon>
        <taxon>Fungi</taxon>
        <taxon>Dikarya</taxon>
        <taxon>Ascomycota</taxon>
        <taxon>Pezizomycotina</taxon>
        <taxon>Sordariomycetes</taxon>
        <taxon>Sordariomycetidae</taxon>
        <taxon>Sordariales</taxon>
        <taxon>Lasiosphaeriaceae</taxon>
        <taxon>Apodospora</taxon>
    </lineage>
</organism>
<comment type="caution">
    <text evidence="2">The sequence shown here is derived from an EMBL/GenBank/DDBJ whole genome shotgun (WGS) entry which is preliminary data.</text>
</comment>
<evidence type="ECO:0000313" key="2">
    <source>
        <dbReference type="EMBL" id="KAK3314464.1"/>
    </source>
</evidence>
<sequence>MVPVESTTCDTILAVISISQESPTYPITLFLYFPCGFPSPFPLSRLQHLVVDSSHPVLGNRVPGSDLCQSPLMPIPPYQCRTNTPNLPETILLLSVSRMAQHHFPGSFVLPLLVYVVNQDNVRTCSSPESHPHTHASTSEPPFSGSQAVTQSTIMNSWRARPPQWQSRILSEGLAFIYSPSSTLSLSTAGGIFTGTVNTKMRRFVRV</sequence>
<feature type="region of interest" description="Disordered" evidence="1">
    <location>
        <begin position="125"/>
        <end position="148"/>
    </location>
</feature>
<reference evidence="2" key="1">
    <citation type="journal article" date="2023" name="Mol. Phylogenet. Evol.">
        <title>Genome-scale phylogeny and comparative genomics of the fungal order Sordariales.</title>
        <authorList>
            <person name="Hensen N."/>
            <person name="Bonometti L."/>
            <person name="Westerberg I."/>
            <person name="Brannstrom I.O."/>
            <person name="Guillou S."/>
            <person name="Cros-Aarteil S."/>
            <person name="Calhoun S."/>
            <person name="Haridas S."/>
            <person name="Kuo A."/>
            <person name="Mondo S."/>
            <person name="Pangilinan J."/>
            <person name="Riley R."/>
            <person name="LaButti K."/>
            <person name="Andreopoulos B."/>
            <person name="Lipzen A."/>
            <person name="Chen C."/>
            <person name="Yan M."/>
            <person name="Daum C."/>
            <person name="Ng V."/>
            <person name="Clum A."/>
            <person name="Steindorff A."/>
            <person name="Ohm R.A."/>
            <person name="Martin F."/>
            <person name="Silar P."/>
            <person name="Natvig D.O."/>
            <person name="Lalanne C."/>
            <person name="Gautier V."/>
            <person name="Ament-Velasquez S.L."/>
            <person name="Kruys A."/>
            <person name="Hutchinson M.I."/>
            <person name="Powell A.J."/>
            <person name="Barry K."/>
            <person name="Miller A.N."/>
            <person name="Grigoriev I.V."/>
            <person name="Debuchy R."/>
            <person name="Gladieux P."/>
            <person name="Hiltunen Thoren M."/>
            <person name="Johannesson H."/>
        </authorList>
    </citation>
    <scope>NUCLEOTIDE SEQUENCE</scope>
    <source>
        <strain evidence="2">CBS 118394</strain>
    </source>
</reference>
<proteinExistence type="predicted"/>
<protein>
    <submittedName>
        <fullName evidence="2">Uncharacterized protein</fullName>
    </submittedName>
</protein>
<reference evidence="2" key="2">
    <citation type="submission" date="2023-06" db="EMBL/GenBank/DDBJ databases">
        <authorList>
            <consortium name="Lawrence Berkeley National Laboratory"/>
            <person name="Haridas S."/>
            <person name="Hensen N."/>
            <person name="Bonometti L."/>
            <person name="Westerberg I."/>
            <person name="Brannstrom I.O."/>
            <person name="Guillou S."/>
            <person name="Cros-Aarteil S."/>
            <person name="Calhoun S."/>
            <person name="Kuo A."/>
            <person name="Mondo S."/>
            <person name="Pangilinan J."/>
            <person name="Riley R."/>
            <person name="Labutti K."/>
            <person name="Andreopoulos B."/>
            <person name="Lipzen A."/>
            <person name="Chen C."/>
            <person name="Yanf M."/>
            <person name="Daum C."/>
            <person name="Ng V."/>
            <person name="Clum A."/>
            <person name="Steindorff A."/>
            <person name="Ohm R."/>
            <person name="Martin F."/>
            <person name="Silar P."/>
            <person name="Natvig D."/>
            <person name="Lalanne C."/>
            <person name="Gautier V."/>
            <person name="Ament-Velasquez S.L."/>
            <person name="Kruys A."/>
            <person name="Hutchinson M.I."/>
            <person name="Powell A.J."/>
            <person name="Barry K."/>
            <person name="Miller A.N."/>
            <person name="Grigoriev I.V."/>
            <person name="Debuchy R."/>
            <person name="Gladieux P."/>
            <person name="Thoren M.H."/>
            <person name="Johannesson H."/>
        </authorList>
    </citation>
    <scope>NUCLEOTIDE SEQUENCE</scope>
    <source>
        <strain evidence="2">CBS 118394</strain>
    </source>
</reference>
<keyword evidence="3" id="KW-1185">Reference proteome</keyword>
<dbReference type="AlphaFoldDB" id="A0AAE0M1C6"/>
<evidence type="ECO:0000256" key="1">
    <source>
        <dbReference type="SAM" id="MobiDB-lite"/>
    </source>
</evidence>
<gene>
    <name evidence="2" type="ORF">B0H66DRAFT_313771</name>
</gene>
<dbReference type="EMBL" id="JAUEDM010000006">
    <property type="protein sequence ID" value="KAK3314464.1"/>
    <property type="molecule type" value="Genomic_DNA"/>
</dbReference>